<evidence type="ECO:0000256" key="2">
    <source>
        <dbReference type="ARBA" id="ARBA00022679"/>
    </source>
</evidence>
<dbReference type="HAMAP" id="MF_03172">
    <property type="entry name" value="Adenylate_kinase_UMP_CMP_kin"/>
    <property type="match status" value="1"/>
</dbReference>
<evidence type="ECO:0000256" key="3">
    <source>
        <dbReference type="ARBA" id="ARBA00022741"/>
    </source>
</evidence>
<feature type="region of interest" description="LID" evidence="9">
    <location>
        <begin position="241"/>
        <end position="251"/>
    </location>
</feature>
<comment type="function">
    <text evidence="9">Catalyzes the phosphorylation of pyrimidine nucleoside monophosphates at the expense of ATP. Plays an important role in de novo pyrimidine nucleotide biosynthesis. Has preference for UMP and dUMP as phosphate acceptors, but can also use CMP, dCMP and AMP.</text>
</comment>
<dbReference type="GO" id="GO:0016776">
    <property type="term" value="F:phosphotransferase activity, phosphate group as acceptor"/>
    <property type="evidence" value="ECO:0007669"/>
    <property type="project" value="InterPro"/>
</dbReference>
<name>A0A8J2X202_ZYGB2</name>
<feature type="region of interest" description="NMPbind" evidence="9">
    <location>
        <begin position="146"/>
        <end position="176"/>
    </location>
</feature>
<dbReference type="GO" id="GO:0009123">
    <property type="term" value="P:nucleoside monophosphate metabolic process"/>
    <property type="evidence" value="ECO:0007669"/>
    <property type="project" value="UniProtKB-ARBA"/>
</dbReference>
<dbReference type="Gene3D" id="3.40.50.300">
    <property type="entry name" value="P-loop containing nucleotide triphosphate hydrolases"/>
    <property type="match status" value="1"/>
</dbReference>
<dbReference type="Pfam" id="PF00406">
    <property type="entry name" value="ADK"/>
    <property type="match status" value="1"/>
</dbReference>
<keyword evidence="4 9" id="KW-0418">Kinase</keyword>
<sequence length="304" mass="34058">MFMRPGVKWLRLPLASRIASSRYSSTNKTVRGSMLFSMARFHSQQTNRAPNDGSKPTTSKAKSASNRGKVLLLLGLLAVGSTIVSINYQKNDPEEFLDEKSFKEVDQKSIFTPDQVSVIFVLGGPGSGKGTQCAKLVENHHFVHLSAGDLLRAEQAREGSKYGSLIKKYITEGQIVPQEITVQLLKQAIQANYNEGKTKFLVDGFPRKMDQAITFEKVIVPSKFTLFFECPEEVMLRRLLERGKTSGRDDDNIGSIKKRFKTFVDTSMPVVEYFEKQSKVVKVRCNDPIDVVYGHVEAAIKDKI</sequence>
<dbReference type="EC" id="2.7.4.14" evidence="9"/>
<comment type="catalytic activity">
    <reaction evidence="8 9">
        <text>UMP + ATP = UDP + ADP</text>
        <dbReference type="Rhea" id="RHEA:24400"/>
        <dbReference type="ChEBI" id="CHEBI:30616"/>
        <dbReference type="ChEBI" id="CHEBI:57865"/>
        <dbReference type="ChEBI" id="CHEBI:58223"/>
        <dbReference type="ChEBI" id="CHEBI:456216"/>
        <dbReference type="EC" id="2.7.4.14"/>
    </reaction>
</comment>
<dbReference type="CDD" id="cd01428">
    <property type="entry name" value="ADK"/>
    <property type="match status" value="1"/>
</dbReference>
<dbReference type="GO" id="GO:0005737">
    <property type="term" value="C:cytoplasm"/>
    <property type="evidence" value="ECO:0007669"/>
    <property type="project" value="UniProtKB-SubCell"/>
</dbReference>
<dbReference type="AlphaFoldDB" id="A0A8J2X202"/>
<dbReference type="InterPro" id="IPR027417">
    <property type="entry name" value="P-loop_NTPase"/>
</dbReference>
<feature type="binding site" evidence="9">
    <location>
        <position position="152"/>
    </location>
    <ligand>
        <name>a ribonucleoside 5'-phosphate</name>
        <dbReference type="ChEBI" id="CHEBI:58043"/>
    </ligand>
</feature>
<evidence type="ECO:0000313" key="11">
    <source>
        <dbReference type="EMBL" id="CDF90387.1"/>
    </source>
</evidence>
<feature type="binding site" evidence="9">
    <location>
        <begin position="126"/>
        <end position="131"/>
    </location>
    <ligand>
        <name>ATP</name>
        <dbReference type="ChEBI" id="CHEBI:30616"/>
    </ligand>
</feature>
<proteinExistence type="inferred from homology"/>
<comment type="subcellular location">
    <subcellularLocation>
        <location evidence="9">Cytoplasm</location>
    </subcellularLocation>
    <subcellularLocation>
        <location evidence="9">Nucleus</location>
    </subcellularLocation>
    <text evidence="9">Predominantly cytoplasmic.</text>
</comment>
<accession>A0A8J2X202</accession>
<dbReference type="GO" id="GO:0019205">
    <property type="term" value="F:nucleobase-containing compound kinase activity"/>
    <property type="evidence" value="ECO:0007669"/>
    <property type="project" value="InterPro"/>
</dbReference>
<evidence type="ECO:0000256" key="8">
    <source>
        <dbReference type="ARBA" id="ARBA00048116"/>
    </source>
</evidence>
<dbReference type="FunFam" id="3.40.50.300:FF:000315">
    <property type="entry name" value="Adenylate kinase 1"/>
    <property type="match status" value="1"/>
</dbReference>
<dbReference type="InterPro" id="IPR006266">
    <property type="entry name" value="UMP_CMP_kinase"/>
</dbReference>
<keyword evidence="1 9" id="KW-0963">Cytoplasm</keyword>
<evidence type="ECO:0000256" key="7">
    <source>
        <dbReference type="ARBA" id="ARBA00023242"/>
    </source>
</evidence>
<feature type="binding site" evidence="9">
    <location>
        <position position="248"/>
    </location>
    <ligand>
        <name>a ribonucleoside 5'-phosphate</name>
        <dbReference type="ChEBI" id="CHEBI:58043"/>
    </ligand>
</feature>
<reference evidence="12" key="1">
    <citation type="journal article" date="2013" name="Genome Announc.">
        <title>Genome sequence of the food spoilage yeast Zygosaccharomyces bailii CLIB 213(T).</title>
        <authorList>
            <person name="Galeote V."/>
            <person name="Bigey F."/>
            <person name="Devillers H."/>
            <person name="Neuveglise C."/>
            <person name="Dequin S."/>
        </authorList>
    </citation>
    <scope>NUCLEOTIDE SEQUENCE [LARGE SCALE GENOMIC DNA]</scope>
    <source>
        <strain evidence="12">CLIB 213 / ATCC 58445 / CBS 680 / CCRC 21525 / NBRC 1098 / NCYC 1416 / NRRL Y-2227</strain>
    </source>
</reference>
<keyword evidence="6 9" id="KW-0665">Pyrimidine biosynthesis</keyword>
<evidence type="ECO:0000256" key="1">
    <source>
        <dbReference type="ARBA" id="ARBA00022490"/>
    </source>
</evidence>
<evidence type="ECO:0000256" key="4">
    <source>
        <dbReference type="ARBA" id="ARBA00022777"/>
    </source>
</evidence>
<comment type="subunit">
    <text evidence="9">Monomer.</text>
</comment>
<dbReference type="HAMAP" id="MF_00235">
    <property type="entry name" value="Adenylate_kinase_Adk"/>
    <property type="match status" value="1"/>
</dbReference>
<evidence type="ECO:0000313" key="12">
    <source>
        <dbReference type="Proteomes" id="UP000019375"/>
    </source>
</evidence>
<dbReference type="InterPro" id="IPR033690">
    <property type="entry name" value="Adenylat_kinase_CS"/>
</dbReference>
<dbReference type="PROSITE" id="PS00113">
    <property type="entry name" value="ADENYLATE_KINASE"/>
    <property type="match status" value="1"/>
</dbReference>
<evidence type="ECO:0000256" key="9">
    <source>
        <dbReference type="HAMAP-Rule" id="MF_03172"/>
    </source>
</evidence>
<gene>
    <name evidence="9" type="primary">URA6</name>
    <name evidence="11" type="ORF">BN860_07382g</name>
</gene>
<dbReference type="Pfam" id="PF23521">
    <property type="entry name" value="YKL023C-A"/>
    <property type="match status" value="1"/>
</dbReference>
<feature type="binding site" evidence="9">
    <location>
        <position position="287"/>
    </location>
    <ligand>
        <name>ATP</name>
        <dbReference type="ChEBI" id="CHEBI:30616"/>
    </ligand>
</feature>
<dbReference type="GO" id="GO:0006207">
    <property type="term" value="P:'de novo' pyrimidine nucleobase biosynthetic process"/>
    <property type="evidence" value="ECO:0007669"/>
    <property type="project" value="InterPro"/>
</dbReference>
<dbReference type="GO" id="GO:0005524">
    <property type="term" value="F:ATP binding"/>
    <property type="evidence" value="ECO:0007669"/>
    <property type="project" value="UniProtKB-KW"/>
</dbReference>
<dbReference type="EMBL" id="HG316459">
    <property type="protein sequence ID" value="CDF90387.1"/>
    <property type="molecule type" value="Genomic_DNA"/>
</dbReference>
<evidence type="ECO:0000256" key="6">
    <source>
        <dbReference type="ARBA" id="ARBA00022975"/>
    </source>
</evidence>
<dbReference type="Proteomes" id="UP000019375">
    <property type="component" value="Unassembled WGS sequence"/>
</dbReference>
<feature type="binding site" evidence="9">
    <location>
        <position position="211"/>
    </location>
    <ligand>
        <name>a ribonucleoside 5'-phosphate</name>
        <dbReference type="ChEBI" id="CHEBI:58043"/>
    </ligand>
</feature>
<dbReference type="NCBIfam" id="TIGR01359">
    <property type="entry name" value="UMP_CMP_kin_fam"/>
    <property type="match status" value="1"/>
</dbReference>
<keyword evidence="5 9" id="KW-0067">ATP-binding</keyword>
<keyword evidence="12" id="KW-1185">Reference proteome</keyword>
<comment type="domain">
    <text evidence="9">Consists of three domains, a large central CORE domain and two small peripheral domains, NMPbind and LID, which undergo movements during catalysis. The LID domain closes over the site of phosphoryl transfer upon ATP binding. Assembling and dissambling the active center during each catalytic cycle provides an effective means to prevent ATP hydrolysis.</text>
</comment>
<dbReference type="InterPro" id="IPR057781">
    <property type="entry name" value="YKL023C-A-like"/>
</dbReference>
<feature type="binding site" evidence="9">
    <location>
        <position position="242"/>
    </location>
    <ligand>
        <name>ATP</name>
        <dbReference type="ChEBI" id="CHEBI:30616"/>
    </ligand>
</feature>
<keyword evidence="7 9" id="KW-0539">Nucleus</keyword>
<comment type="similarity">
    <text evidence="9">Belongs to the adenylate kinase family. UMP-CMP kinase subfamily.</text>
</comment>
<evidence type="ECO:0000256" key="10">
    <source>
        <dbReference type="SAM" id="MobiDB-lite"/>
    </source>
</evidence>
<dbReference type="SUPFAM" id="SSF52540">
    <property type="entry name" value="P-loop containing nucleoside triphosphate hydrolases"/>
    <property type="match status" value="1"/>
</dbReference>
<feature type="binding site" evidence="9">
    <location>
        <position position="259"/>
    </location>
    <ligand>
        <name>a ribonucleoside 5'-phosphate</name>
        <dbReference type="ChEBI" id="CHEBI:58043"/>
    </ligand>
</feature>
<feature type="binding site" evidence="9">
    <location>
        <begin position="204"/>
        <end position="207"/>
    </location>
    <ligand>
        <name>a ribonucleoside 5'-phosphate</name>
        <dbReference type="ChEBI" id="CHEBI:58043"/>
    </ligand>
</feature>
<keyword evidence="3 9" id="KW-0547">Nucleotide-binding</keyword>
<feature type="region of interest" description="Disordered" evidence="10">
    <location>
        <begin position="43"/>
        <end position="64"/>
    </location>
</feature>
<comment type="cofactor">
    <cofactor evidence="9">
        <name>Mg(2+)</name>
        <dbReference type="ChEBI" id="CHEBI:18420"/>
    </cofactor>
    <text evidence="9">Binds 1 Mg(2+) ion per monomer.</text>
</comment>
<dbReference type="GO" id="GO:0006221">
    <property type="term" value="P:pyrimidine nucleotide biosynthetic process"/>
    <property type="evidence" value="ECO:0007669"/>
    <property type="project" value="UniProtKB-UniRule"/>
</dbReference>
<organism evidence="11 12">
    <name type="scientific">Zygosaccharomyces bailii (strain CLIB 213 / ATCC 58445 / CBS 680 / BCRC 21525 / NBRC 1098 / NCYC 1416 / NRRL Y-2227)</name>
    <dbReference type="NCBI Taxonomy" id="1333698"/>
    <lineage>
        <taxon>Eukaryota</taxon>
        <taxon>Fungi</taxon>
        <taxon>Dikarya</taxon>
        <taxon>Ascomycota</taxon>
        <taxon>Saccharomycotina</taxon>
        <taxon>Saccharomycetes</taxon>
        <taxon>Saccharomycetales</taxon>
        <taxon>Saccharomycetaceae</taxon>
        <taxon>Zygosaccharomyces</taxon>
    </lineage>
</organism>
<dbReference type="OrthoDB" id="442176at2759"/>
<dbReference type="PRINTS" id="PR00094">
    <property type="entry name" value="ADENYLTKNASE"/>
</dbReference>
<evidence type="ECO:0000256" key="5">
    <source>
        <dbReference type="ARBA" id="ARBA00022840"/>
    </source>
</evidence>
<feature type="binding site" evidence="9">
    <location>
        <begin position="174"/>
        <end position="176"/>
    </location>
    <ligand>
        <name>a ribonucleoside 5'-phosphate</name>
        <dbReference type="ChEBI" id="CHEBI:58043"/>
    </ligand>
</feature>
<dbReference type="GO" id="GO:0005634">
    <property type="term" value="C:nucleus"/>
    <property type="evidence" value="ECO:0007669"/>
    <property type="project" value="UniProtKB-SubCell"/>
</dbReference>
<dbReference type="PANTHER" id="PTHR23359">
    <property type="entry name" value="NUCLEOTIDE KINASE"/>
    <property type="match status" value="1"/>
</dbReference>
<keyword evidence="2 9" id="KW-0808">Transferase</keyword>
<protein>
    <recommendedName>
        <fullName evidence="9">Uridylate kinase</fullName>
        <shortName evidence="9">UK</shortName>
        <ecNumber evidence="9">2.7.4.14</ecNumber>
    </recommendedName>
    <alternativeName>
        <fullName evidence="9">ATP:UMP phosphotransferase</fullName>
    </alternativeName>
    <alternativeName>
        <fullName evidence="9">Deoxycytidylate kinase</fullName>
        <shortName evidence="9">CK</shortName>
        <shortName evidence="9">dCMP kinase</shortName>
    </alternativeName>
    <alternativeName>
        <fullName evidence="9">Uridine monophosphate kinase</fullName>
        <shortName evidence="9">UMP kinase</shortName>
        <shortName evidence="9">UMPK</shortName>
    </alternativeName>
</protein>
<dbReference type="InterPro" id="IPR000850">
    <property type="entry name" value="Adenylat/UMP-CMP_kin"/>
</dbReference>
<feature type="compositionally biased region" description="Low complexity" evidence="10">
    <location>
        <begin position="54"/>
        <end position="64"/>
    </location>
</feature>